<proteinExistence type="predicted"/>
<protein>
    <submittedName>
        <fullName evidence="1">Uncharacterized protein</fullName>
    </submittedName>
</protein>
<dbReference type="EMBL" id="HG916852">
    <property type="protein sequence ID" value="CDM58153.1"/>
    <property type="molecule type" value="Genomic_DNA"/>
</dbReference>
<dbReference type="HOGENOM" id="CLU_3011189_0_0_5"/>
<keyword evidence="2" id="KW-1185">Reference proteome</keyword>
<reference evidence="1" key="1">
    <citation type="submission" date="2013-11" db="EMBL/GenBank/DDBJ databases">
        <title>Draft genome sequence of the broad-host-range Rhizobium sp. LPU83 strain, a member of the low-genetic diversity Oregon-like Rhizobium sp. group.</title>
        <authorList>
            <person name="Wibberg D."/>
            <person name="Puehler A."/>
            <person name="Schlueter A."/>
        </authorList>
    </citation>
    <scope>NUCLEOTIDE SEQUENCE [LARGE SCALE GENOMIC DNA]</scope>
    <source>
        <strain evidence="1">LPU83</strain>
    </source>
</reference>
<name>W6RHB8_9HYPH</name>
<organism evidence="1 2">
    <name type="scientific">Rhizobium favelukesii</name>
    <dbReference type="NCBI Taxonomy" id="348824"/>
    <lineage>
        <taxon>Bacteria</taxon>
        <taxon>Pseudomonadati</taxon>
        <taxon>Pseudomonadota</taxon>
        <taxon>Alphaproteobacteria</taxon>
        <taxon>Hyphomicrobiales</taxon>
        <taxon>Rhizobiaceae</taxon>
        <taxon>Rhizobium/Agrobacterium group</taxon>
        <taxon>Rhizobium</taxon>
    </lineage>
</organism>
<accession>W6RHB8</accession>
<dbReference type="PATRIC" id="fig|348824.6.peg.2692"/>
<sequence length="62" mass="6224">MDALEHASTAAGVTFIDGNYTGSGGAGVRLTQPTGASIDMNTDETVQYKEHVTNDAPPGAGG</sequence>
<dbReference type="eggNOG" id="COG1396">
    <property type="taxonomic scope" value="Bacteria"/>
</dbReference>
<gene>
    <name evidence="1" type="ORF">LPU83_2499</name>
</gene>
<evidence type="ECO:0000313" key="2">
    <source>
        <dbReference type="Proteomes" id="UP000019443"/>
    </source>
</evidence>
<dbReference type="KEGG" id="rhl:LPU83_2499"/>
<dbReference type="Proteomes" id="UP000019443">
    <property type="component" value="Chromosome"/>
</dbReference>
<evidence type="ECO:0000313" key="1">
    <source>
        <dbReference type="EMBL" id="CDM58153.1"/>
    </source>
</evidence>
<dbReference type="AlphaFoldDB" id="W6RHB8"/>